<dbReference type="Gene3D" id="1.10.472.30">
    <property type="entry name" value="Transcription elongation factor S-II, central domain"/>
    <property type="match status" value="1"/>
</dbReference>
<dbReference type="Pfam" id="PF07500">
    <property type="entry name" value="TFIIS_M"/>
    <property type="match status" value="1"/>
</dbReference>
<feature type="region of interest" description="Disordered" evidence="1">
    <location>
        <begin position="277"/>
        <end position="349"/>
    </location>
</feature>
<dbReference type="AlphaFoldDB" id="A0A5J4X827"/>
<evidence type="ECO:0000256" key="1">
    <source>
        <dbReference type="SAM" id="MobiDB-lite"/>
    </source>
</evidence>
<dbReference type="SUPFAM" id="SSF46942">
    <property type="entry name" value="Elongation factor TFIIS domain 2"/>
    <property type="match status" value="1"/>
</dbReference>
<organism evidence="3 4">
    <name type="scientific">Streblomastix strix</name>
    <dbReference type="NCBI Taxonomy" id="222440"/>
    <lineage>
        <taxon>Eukaryota</taxon>
        <taxon>Metamonada</taxon>
        <taxon>Preaxostyla</taxon>
        <taxon>Oxymonadida</taxon>
        <taxon>Streblomastigidae</taxon>
        <taxon>Streblomastix</taxon>
    </lineage>
</organism>
<gene>
    <name evidence="3" type="ORF">EZS28_001796</name>
</gene>
<dbReference type="Proteomes" id="UP000324800">
    <property type="component" value="Unassembled WGS sequence"/>
</dbReference>
<feature type="region of interest" description="Disordered" evidence="1">
    <location>
        <begin position="72"/>
        <end position="101"/>
    </location>
</feature>
<name>A0A5J4X827_9EUKA</name>
<proteinExistence type="predicted"/>
<sequence>MKKNIERSDQSDPFIEDEKDSLSSFLSELENDQPQDIYNQDFDDISYQNDLYLGKRVRKPVQDDQFIFGEQIDSISRERRSKPQNSRSQNNQITSRQNKPPRILQAEINQEQAMCDNVIKAMQNVLAQAFDRAVQYVENLQNNTSSNTETGFDNATLRKISAIIIQQSQSSPEKKQQDLKSLAESIERGMLNICQSALSATYKEKYRQIRFNLGDEKNKTFRLTVFGNLIRGEDIAKLDSWQMASADMVKTRMAIEEQGTLRTIKRDEDDINTTLLMGEDEASKRTESDNENNKRQDIVDNKSKEITKKKKQQVKSSVSSQPRKEINQSTTKQYHVENGKEQKSTISHTQVPLEEVSVMDLIKPEISTQDSRRNKLITSEQIVQDQHRNPQQLTNDIQTRGKQVLQQRRYTFTYSQPFISLRLGLPILKPVTIQLRKIMGQFEQQNQFPRQAQLLETRETDLILQTLADQFTAKESTFKCSLILVECQDRADTRRFKAICEYLGQHNLCSEIMFRGAAISEAQQPPKINSDRLYLAPPFLFPSLPSQIRAFLQTEAASLTMTNGINSLYPLSMLGIYFYNQG</sequence>
<protein>
    <recommendedName>
        <fullName evidence="2">TFIIS central domain-containing protein</fullName>
    </recommendedName>
</protein>
<feature type="domain" description="TFIIS central" evidence="2">
    <location>
        <begin position="156"/>
        <end position="271"/>
    </location>
</feature>
<feature type="compositionally biased region" description="Basic and acidic residues" evidence="1">
    <location>
        <begin position="1"/>
        <end position="10"/>
    </location>
</feature>
<dbReference type="PROSITE" id="PS51321">
    <property type="entry name" value="TFIIS_CENTRAL"/>
    <property type="match status" value="1"/>
</dbReference>
<accession>A0A5J4X827</accession>
<evidence type="ECO:0000313" key="3">
    <source>
        <dbReference type="EMBL" id="KAA6402679.1"/>
    </source>
</evidence>
<dbReference type="GO" id="GO:0006351">
    <property type="term" value="P:DNA-templated transcription"/>
    <property type="evidence" value="ECO:0007669"/>
    <property type="project" value="InterPro"/>
</dbReference>
<evidence type="ECO:0000313" key="4">
    <source>
        <dbReference type="Proteomes" id="UP000324800"/>
    </source>
</evidence>
<feature type="region of interest" description="Disordered" evidence="1">
    <location>
        <begin position="1"/>
        <end position="23"/>
    </location>
</feature>
<feature type="compositionally biased region" description="Basic and acidic residues" evidence="1">
    <location>
        <begin position="334"/>
        <end position="343"/>
    </location>
</feature>
<feature type="compositionally biased region" description="Basic and acidic residues" evidence="1">
    <location>
        <begin position="281"/>
        <end position="306"/>
    </location>
</feature>
<reference evidence="3 4" key="1">
    <citation type="submission" date="2019-03" db="EMBL/GenBank/DDBJ databases">
        <title>Single cell metagenomics reveals metabolic interactions within the superorganism composed of flagellate Streblomastix strix and complex community of Bacteroidetes bacteria on its surface.</title>
        <authorList>
            <person name="Treitli S.C."/>
            <person name="Kolisko M."/>
            <person name="Husnik F."/>
            <person name="Keeling P."/>
            <person name="Hampl V."/>
        </authorList>
    </citation>
    <scope>NUCLEOTIDE SEQUENCE [LARGE SCALE GENOMIC DNA]</scope>
    <source>
        <strain evidence="3">ST1C</strain>
    </source>
</reference>
<feature type="compositionally biased region" description="Polar residues" evidence="1">
    <location>
        <begin position="83"/>
        <end position="98"/>
    </location>
</feature>
<dbReference type="SMART" id="SM00510">
    <property type="entry name" value="TFS2M"/>
    <property type="match status" value="1"/>
</dbReference>
<comment type="caution">
    <text evidence="3">The sequence shown here is derived from an EMBL/GenBank/DDBJ whole genome shotgun (WGS) entry which is preliminary data.</text>
</comment>
<dbReference type="EMBL" id="SNRW01000202">
    <property type="protein sequence ID" value="KAA6402679.1"/>
    <property type="molecule type" value="Genomic_DNA"/>
</dbReference>
<evidence type="ECO:0000259" key="2">
    <source>
        <dbReference type="PROSITE" id="PS51321"/>
    </source>
</evidence>
<dbReference type="InterPro" id="IPR036575">
    <property type="entry name" value="TFIIS_cen_dom_sf"/>
</dbReference>
<dbReference type="InterPro" id="IPR003618">
    <property type="entry name" value="TFIIS_cen_dom"/>
</dbReference>